<evidence type="ECO:0000256" key="2">
    <source>
        <dbReference type="ARBA" id="ARBA00007643"/>
    </source>
</evidence>
<evidence type="ECO:0000313" key="6">
    <source>
        <dbReference type="Proteomes" id="UP001301769"/>
    </source>
</evidence>
<dbReference type="PANTHER" id="PTHR13486:SF2">
    <property type="entry name" value="SPLICING FACTOR C9ORF78"/>
    <property type="match status" value="1"/>
</dbReference>
<evidence type="ECO:0000256" key="1">
    <source>
        <dbReference type="ARBA" id="ARBA00004123"/>
    </source>
</evidence>
<comment type="similarity">
    <text evidence="2">Belongs to the TLS1 family.</text>
</comment>
<evidence type="ECO:0000313" key="5">
    <source>
        <dbReference type="EMBL" id="KAK4218694.1"/>
    </source>
</evidence>
<dbReference type="GO" id="GO:0000398">
    <property type="term" value="P:mRNA splicing, via spliceosome"/>
    <property type="evidence" value="ECO:0007669"/>
    <property type="project" value="TreeGrafter"/>
</dbReference>
<proteinExistence type="inferred from homology"/>
<dbReference type="AlphaFoldDB" id="A0AAN7BCF1"/>
<keyword evidence="6" id="KW-1185">Reference proteome</keyword>
<evidence type="ECO:0000256" key="4">
    <source>
        <dbReference type="SAM" id="MobiDB-lite"/>
    </source>
</evidence>
<feature type="compositionally biased region" description="Low complexity" evidence="4">
    <location>
        <begin position="43"/>
        <end position="60"/>
    </location>
</feature>
<gene>
    <name evidence="5" type="ORF">QBC37DRAFT_332550</name>
</gene>
<dbReference type="Pfam" id="PF07052">
    <property type="entry name" value="Hep_59"/>
    <property type="match status" value="1"/>
</dbReference>
<reference evidence="5" key="1">
    <citation type="journal article" date="2023" name="Mol. Phylogenet. Evol.">
        <title>Genome-scale phylogeny and comparative genomics of the fungal order Sordariales.</title>
        <authorList>
            <person name="Hensen N."/>
            <person name="Bonometti L."/>
            <person name="Westerberg I."/>
            <person name="Brannstrom I.O."/>
            <person name="Guillou S."/>
            <person name="Cros-Aarteil S."/>
            <person name="Calhoun S."/>
            <person name="Haridas S."/>
            <person name="Kuo A."/>
            <person name="Mondo S."/>
            <person name="Pangilinan J."/>
            <person name="Riley R."/>
            <person name="LaButti K."/>
            <person name="Andreopoulos B."/>
            <person name="Lipzen A."/>
            <person name="Chen C."/>
            <person name="Yan M."/>
            <person name="Daum C."/>
            <person name="Ng V."/>
            <person name="Clum A."/>
            <person name="Steindorff A."/>
            <person name="Ohm R.A."/>
            <person name="Martin F."/>
            <person name="Silar P."/>
            <person name="Natvig D.O."/>
            <person name="Lalanne C."/>
            <person name="Gautier V."/>
            <person name="Ament-Velasquez S.L."/>
            <person name="Kruys A."/>
            <person name="Hutchinson M.I."/>
            <person name="Powell A.J."/>
            <person name="Barry K."/>
            <person name="Miller A.N."/>
            <person name="Grigoriev I.V."/>
            <person name="Debuchy R."/>
            <person name="Gladieux P."/>
            <person name="Hiltunen Thoren M."/>
            <person name="Johannesson H."/>
        </authorList>
    </citation>
    <scope>NUCLEOTIDE SEQUENCE</scope>
    <source>
        <strain evidence="5">PSN293</strain>
    </source>
</reference>
<evidence type="ECO:0000256" key="3">
    <source>
        <dbReference type="ARBA" id="ARBA00023242"/>
    </source>
</evidence>
<dbReference type="GO" id="GO:0005681">
    <property type="term" value="C:spliceosomal complex"/>
    <property type="evidence" value="ECO:0007669"/>
    <property type="project" value="TreeGrafter"/>
</dbReference>
<comment type="caution">
    <text evidence="5">The sequence shown here is derived from an EMBL/GenBank/DDBJ whole genome shotgun (WGS) entry which is preliminary data.</text>
</comment>
<sequence length="395" mass="43641">MTSPEPETAPAAEPRVLFKKRKAYRQRPQERADISNTTTDTNPVAASPAPPEAATSAPRPVENDDDDEVGLSVAEVIRRRNARKPKLGGVGFHARTLATTSNDASASAADENMEQGMVLHDAEAALKSQQEAEMMGGISSRFAPQTGLVGELVNKNMEEYIESELARRKRLAAAAAAQQQQQQQDGHNPDGSQGGSGIPLKFDPTLPASGAPVESQRVLQGRLMEIDLGEEARARTAAMTERAKRRLQGEDVLDEEENDSQSKKVRLGPDGKPWRSRNRRGSDAIKRDQLVEEFLSENKLDVSYITAEQAGYLQEGEGEDEEVAADDRIADEFRRQFMDAMSQRHRRRKPAINAKPAVKQTNEEILRGPKLGGSRNARAAMRDKLLREQEMKKKR</sequence>
<organism evidence="5 6">
    <name type="scientific">Rhypophila decipiens</name>
    <dbReference type="NCBI Taxonomy" id="261697"/>
    <lineage>
        <taxon>Eukaryota</taxon>
        <taxon>Fungi</taxon>
        <taxon>Dikarya</taxon>
        <taxon>Ascomycota</taxon>
        <taxon>Pezizomycotina</taxon>
        <taxon>Sordariomycetes</taxon>
        <taxon>Sordariomycetidae</taxon>
        <taxon>Sordariales</taxon>
        <taxon>Naviculisporaceae</taxon>
        <taxon>Rhypophila</taxon>
    </lineage>
</organism>
<dbReference type="EMBL" id="MU858051">
    <property type="protein sequence ID" value="KAK4218694.1"/>
    <property type="molecule type" value="Genomic_DNA"/>
</dbReference>
<dbReference type="Proteomes" id="UP001301769">
    <property type="component" value="Unassembled WGS sequence"/>
</dbReference>
<dbReference type="InterPro" id="IPR010756">
    <property type="entry name" value="Tls1-like"/>
</dbReference>
<keyword evidence="3" id="KW-0539">Nucleus</keyword>
<comment type="subcellular location">
    <subcellularLocation>
        <location evidence="1">Nucleus</location>
    </subcellularLocation>
</comment>
<protein>
    <submittedName>
        <fullName evidence="5">Uncharacterized protein</fullName>
    </submittedName>
</protein>
<dbReference type="PANTHER" id="PTHR13486">
    <property type="entry name" value="TELOMERE LENGTH AND SILENCING PROTEIN 1 TLS1 FAMILY MEMBER"/>
    <property type="match status" value="1"/>
</dbReference>
<accession>A0AAN7BCF1</accession>
<name>A0AAN7BCF1_9PEZI</name>
<reference evidence="5" key="2">
    <citation type="submission" date="2023-05" db="EMBL/GenBank/DDBJ databases">
        <authorList>
            <consortium name="Lawrence Berkeley National Laboratory"/>
            <person name="Steindorff A."/>
            <person name="Hensen N."/>
            <person name="Bonometti L."/>
            <person name="Westerberg I."/>
            <person name="Brannstrom I.O."/>
            <person name="Guillou S."/>
            <person name="Cros-Aarteil S."/>
            <person name="Calhoun S."/>
            <person name="Haridas S."/>
            <person name="Kuo A."/>
            <person name="Mondo S."/>
            <person name="Pangilinan J."/>
            <person name="Riley R."/>
            <person name="Labutti K."/>
            <person name="Andreopoulos B."/>
            <person name="Lipzen A."/>
            <person name="Chen C."/>
            <person name="Yanf M."/>
            <person name="Daum C."/>
            <person name="Ng V."/>
            <person name="Clum A."/>
            <person name="Ohm R."/>
            <person name="Martin F."/>
            <person name="Silar P."/>
            <person name="Natvig D."/>
            <person name="Lalanne C."/>
            <person name="Gautier V."/>
            <person name="Ament-Velasquez S.L."/>
            <person name="Kruys A."/>
            <person name="Hutchinson M.I."/>
            <person name="Powell A.J."/>
            <person name="Barry K."/>
            <person name="Miller A.N."/>
            <person name="Grigoriev I.V."/>
            <person name="Debuchy R."/>
            <person name="Gladieux P."/>
            <person name="Thoren M.H."/>
            <person name="Johannesson H."/>
        </authorList>
    </citation>
    <scope>NUCLEOTIDE SEQUENCE</scope>
    <source>
        <strain evidence="5">PSN293</strain>
    </source>
</reference>
<feature type="compositionally biased region" description="Low complexity" evidence="4">
    <location>
        <begin position="172"/>
        <end position="184"/>
    </location>
</feature>
<feature type="region of interest" description="Disordered" evidence="4">
    <location>
        <begin position="1"/>
        <end position="67"/>
    </location>
</feature>
<feature type="compositionally biased region" description="Low complexity" evidence="4">
    <location>
        <begin position="1"/>
        <end position="14"/>
    </location>
</feature>
<feature type="region of interest" description="Disordered" evidence="4">
    <location>
        <begin position="169"/>
        <end position="283"/>
    </location>
</feature>